<dbReference type="InterPro" id="IPR011652">
    <property type="entry name" value="MORN_2"/>
</dbReference>
<dbReference type="RefSeq" id="WP_348713336.1">
    <property type="nucleotide sequence ID" value="NZ_CAXIXY010000006.1"/>
</dbReference>
<evidence type="ECO:0000256" key="1">
    <source>
        <dbReference type="SAM" id="SignalP"/>
    </source>
</evidence>
<feature type="chain" id="PRO_5046220636" description="MORN repeat protein" evidence="1">
    <location>
        <begin position="24"/>
        <end position="145"/>
    </location>
</feature>
<dbReference type="SUPFAM" id="SSF82185">
    <property type="entry name" value="Histone H3 K4-specific methyltransferase SET7/9 N-terminal domain"/>
    <property type="match status" value="1"/>
</dbReference>
<proteinExistence type="predicted"/>
<protein>
    <recommendedName>
        <fullName evidence="4">MORN repeat protein</fullName>
    </recommendedName>
</protein>
<dbReference type="Gene3D" id="2.20.110.10">
    <property type="entry name" value="Histone H3 K4-specific methyltransferase SET7/9 N-terminal domain"/>
    <property type="match status" value="2"/>
</dbReference>
<evidence type="ECO:0000313" key="3">
    <source>
        <dbReference type="Proteomes" id="UP001497416"/>
    </source>
</evidence>
<comment type="caution">
    <text evidence="2">The sequence shown here is derived from an EMBL/GenBank/DDBJ whole genome shotgun (WGS) entry which is preliminary data.</text>
</comment>
<reference evidence="2 3" key="1">
    <citation type="submission" date="2024-05" db="EMBL/GenBank/DDBJ databases">
        <authorList>
            <person name="Duchaud E."/>
        </authorList>
    </citation>
    <scope>NUCLEOTIDE SEQUENCE [LARGE SCALE GENOMIC DNA]</scope>
    <source>
        <strain evidence="2">Ena-SAMPLE-TAB-13-05-2024-13:56:06:370-140302</strain>
    </source>
</reference>
<dbReference type="Pfam" id="PF07661">
    <property type="entry name" value="MORN_2"/>
    <property type="match status" value="4"/>
</dbReference>
<organism evidence="2 3">
    <name type="scientific">Tenacibaculum platacis</name>
    <dbReference type="NCBI Taxonomy" id="3137852"/>
    <lineage>
        <taxon>Bacteria</taxon>
        <taxon>Pseudomonadati</taxon>
        <taxon>Bacteroidota</taxon>
        <taxon>Flavobacteriia</taxon>
        <taxon>Flavobacteriales</taxon>
        <taxon>Flavobacteriaceae</taxon>
        <taxon>Tenacibaculum</taxon>
    </lineage>
</organism>
<keyword evidence="3" id="KW-1185">Reference proteome</keyword>
<evidence type="ECO:0008006" key="4">
    <source>
        <dbReference type="Google" id="ProtNLM"/>
    </source>
</evidence>
<accession>A0ABM9P4T1</accession>
<dbReference type="Proteomes" id="UP001497416">
    <property type="component" value="Unassembled WGS sequence"/>
</dbReference>
<dbReference type="EMBL" id="CAXIXY010000006">
    <property type="protein sequence ID" value="CAL2092372.1"/>
    <property type="molecule type" value="Genomic_DNA"/>
</dbReference>
<name>A0ABM9P4T1_9FLAO</name>
<evidence type="ECO:0000313" key="2">
    <source>
        <dbReference type="EMBL" id="CAL2092372.1"/>
    </source>
</evidence>
<keyword evidence="1" id="KW-0732">Signal</keyword>
<feature type="signal peptide" evidence="1">
    <location>
        <begin position="1"/>
        <end position="23"/>
    </location>
</feature>
<gene>
    <name evidence="2" type="ORF">T190607A01A_40405</name>
</gene>
<sequence length="145" mass="16779">MRNSVVLLSITFLCLLGCNTSQKGTEPKPTEEISKEIKKDFWENGELASEGIYINGKANGQMKWFHDNGFLAGEGPMKNDKRNGLWKVYNRENGKLSAEGSFKDDLKHGKWKIFHENGTPWKEQFWEFNKLITEEEFSQTETQNQ</sequence>